<sequence length="165" mass="18088">MVSCTGKVCLLAILVIVIASNASATTNLERIMEKLKILTTFKEKLEELKRSGAVSFRCKNDECEVCFKNQDHNICNKVTHNVKMGKFTFEISIDGVAVPLPVIGDGMKGLVCPKDKRLSSICARLKDVKAGTLNANICYAVHLAGRQLFDACVERSNGRKLSVKV</sequence>
<gene>
    <name evidence="2" type="ORF">AAG570_009429</name>
</gene>
<comment type="caution">
    <text evidence="2">The sequence shown here is derived from an EMBL/GenBank/DDBJ whole genome shotgun (WGS) entry which is preliminary data.</text>
</comment>
<protein>
    <submittedName>
        <fullName evidence="2">Uncharacterized protein</fullName>
    </submittedName>
</protein>
<dbReference type="Proteomes" id="UP001558652">
    <property type="component" value="Unassembled WGS sequence"/>
</dbReference>
<proteinExistence type="predicted"/>
<evidence type="ECO:0000313" key="3">
    <source>
        <dbReference type="Proteomes" id="UP001558652"/>
    </source>
</evidence>
<reference evidence="2 3" key="1">
    <citation type="submission" date="2024-07" db="EMBL/GenBank/DDBJ databases">
        <title>Chromosome-level genome assembly of the water stick insect Ranatra chinensis (Heteroptera: Nepidae).</title>
        <authorList>
            <person name="Liu X."/>
        </authorList>
    </citation>
    <scope>NUCLEOTIDE SEQUENCE [LARGE SCALE GENOMIC DNA]</scope>
    <source>
        <strain evidence="2">Cailab_2021Rc</strain>
        <tissue evidence="2">Muscle</tissue>
    </source>
</reference>
<name>A0ABD0YP23_9HEMI</name>
<evidence type="ECO:0000313" key="2">
    <source>
        <dbReference type="EMBL" id="KAL1137733.1"/>
    </source>
</evidence>
<feature type="signal peptide" evidence="1">
    <location>
        <begin position="1"/>
        <end position="24"/>
    </location>
</feature>
<organism evidence="2 3">
    <name type="scientific">Ranatra chinensis</name>
    <dbReference type="NCBI Taxonomy" id="642074"/>
    <lineage>
        <taxon>Eukaryota</taxon>
        <taxon>Metazoa</taxon>
        <taxon>Ecdysozoa</taxon>
        <taxon>Arthropoda</taxon>
        <taxon>Hexapoda</taxon>
        <taxon>Insecta</taxon>
        <taxon>Pterygota</taxon>
        <taxon>Neoptera</taxon>
        <taxon>Paraneoptera</taxon>
        <taxon>Hemiptera</taxon>
        <taxon>Heteroptera</taxon>
        <taxon>Panheteroptera</taxon>
        <taxon>Nepomorpha</taxon>
        <taxon>Nepidae</taxon>
        <taxon>Ranatrinae</taxon>
        <taxon>Ranatra</taxon>
    </lineage>
</organism>
<dbReference type="AlphaFoldDB" id="A0ABD0YP23"/>
<keyword evidence="1" id="KW-0732">Signal</keyword>
<dbReference type="EMBL" id="JBFDAA010000004">
    <property type="protein sequence ID" value="KAL1137733.1"/>
    <property type="molecule type" value="Genomic_DNA"/>
</dbReference>
<evidence type="ECO:0000256" key="1">
    <source>
        <dbReference type="SAM" id="SignalP"/>
    </source>
</evidence>
<accession>A0ABD0YP23</accession>
<feature type="chain" id="PRO_5044874790" evidence="1">
    <location>
        <begin position="25"/>
        <end position="165"/>
    </location>
</feature>
<keyword evidence="3" id="KW-1185">Reference proteome</keyword>